<feature type="compositionally biased region" description="Polar residues" evidence="1">
    <location>
        <begin position="185"/>
        <end position="194"/>
    </location>
</feature>
<proteinExistence type="evidence at transcript level"/>
<dbReference type="EMBL" id="GDAI01002383">
    <property type="protein sequence ID" value="JAI15220.1"/>
    <property type="molecule type" value="mRNA"/>
</dbReference>
<name>A0A0K8TMR9_TABBR</name>
<feature type="compositionally biased region" description="Polar residues" evidence="1">
    <location>
        <begin position="144"/>
        <end position="161"/>
    </location>
</feature>
<protein>
    <submittedName>
        <fullName evidence="2">Putative trithorax group protein osa-like isoform x2</fullName>
    </submittedName>
</protein>
<evidence type="ECO:0000256" key="1">
    <source>
        <dbReference type="SAM" id="MobiDB-lite"/>
    </source>
</evidence>
<sequence length="374" mass="39611">GPPPSMRGGYRGRGGPPMRGFDGRGRGRGMGRGGPMGMRGGMSCPPMMRGRGGMMRGVPPRGMGFQRGGPPRGGGPPMRGGRPPVHVQPPSQPPPPPAENIPSTSSTVSSTQTTTTTSTSTSSSMRGGMPRGRGGPPMRGGRSYMNNTNGGGPNQDSSKMSMNKPYRGGAPRGRGGFQQGPSRPLNSHSANTQVAPVPTLKRGAPTGPPGPKRGRYDQGPVNRQIIPKHPPQVQAVHPPPHNPYASSASIPSYQSHDQVSHVDQYSHQAYSAPPPQASYNGYAPTGYNTNSATGYPSAAEYDQSQYQNYNATNYGQDTRYQGYAQDYGQTYGAAAVDYSAPPPEYGQQPYDERAYGAYDAQTYSQSYSNASGYY</sequence>
<feature type="compositionally biased region" description="Gly residues" evidence="1">
    <location>
        <begin position="129"/>
        <end position="138"/>
    </location>
</feature>
<feature type="compositionally biased region" description="Low complexity" evidence="1">
    <location>
        <begin position="103"/>
        <end position="128"/>
    </location>
</feature>
<evidence type="ECO:0000313" key="2">
    <source>
        <dbReference type="EMBL" id="JAI15220.1"/>
    </source>
</evidence>
<accession>A0A0K8TMR9</accession>
<reference evidence="2" key="1">
    <citation type="journal article" date="2015" name="Insect Biochem. Mol. Biol.">
        <title>An insight into the sialome of the horse fly, Tabanus bromius.</title>
        <authorList>
            <person name="Ribeiro J.M."/>
            <person name="Kazimirova M."/>
            <person name="Takac P."/>
            <person name="Andersen J.F."/>
            <person name="Francischetti I.M."/>
        </authorList>
    </citation>
    <scope>NUCLEOTIDE SEQUENCE</scope>
</reference>
<feature type="compositionally biased region" description="Gly residues" evidence="1">
    <location>
        <begin position="28"/>
        <end position="40"/>
    </location>
</feature>
<feature type="compositionally biased region" description="Polar residues" evidence="1">
    <location>
        <begin position="244"/>
        <end position="269"/>
    </location>
</feature>
<feature type="compositionally biased region" description="Gly residues" evidence="1">
    <location>
        <begin position="65"/>
        <end position="78"/>
    </location>
</feature>
<feature type="non-terminal residue" evidence="2">
    <location>
        <position position="1"/>
    </location>
</feature>
<feature type="region of interest" description="Disordered" evidence="1">
    <location>
        <begin position="1"/>
        <end position="299"/>
    </location>
</feature>
<organism evidence="2">
    <name type="scientific">Tabanus bromius</name>
    <name type="common">Band-eyed brown horse fly</name>
    <dbReference type="NCBI Taxonomy" id="304241"/>
    <lineage>
        <taxon>Eukaryota</taxon>
        <taxon>Metazoa</taxon>
        <taxon>Ecdysozoa</taxon>
        <taxon>Arthropoda</taxon>
        <taxon>Hexapoda</taxon>
        <taxon>Insecta</taxon>
        <taxon>Pterygota</taxon>
        <taxon>Neoptera</taxon>
        <taxon>Endopterygota</taxon>
        <taxon>Diptera</taxon>
        <taxon>Brachycera</taxon>
        <taxon>Tabanomorpha</taxon>
        <taxon>Tabanoidea</taxon>
        <taxon>Tabanidae</taxon>
        <taxon>Tabanus</taxon>
    </lineage>
</organism>
<dbReference type="AlphaFoldDB" id="A0A0K8TMR9"/>
<feature type="compositionally biased region" description="Pro residues" evidence="1">
    <location>
        <begin position="86"/>
        <end position="99"/>
    </location>
</feature>